<gene>
    <name evidence="1" type="ORF">DK846_05425</name>
</gene>
<sequence>MNIQIIRLLILPHHSTSAQNVSHILTFIVRSARVMENIYSKLHPARISNSYTNNPFNSVSTTWDSLGWYL</sequence>
<proteinExistence type="predicted"/>
<dbReference type="EMBL" id="QGMY01000004">
    <property type="protein sequence ID" value="PWR73024.1"/>
    <property type="molecule type" value="Genomic_DNA"/>
</dbReference>
<accession>A0A2V2MY09</accession>
<name>A0A2V2MY09_9EURY</name>
<comment type="caution">
    <text evidence="1">The sequence shown here is derived from an EMBL/GenBank/DDBJ whole genome shotgun (WGS) entry which is preliminary data.</text>
</comment>
<organism evidence="1 2">
    <name type="scientific">Methanospirillum lacunae</name>
    <dbReference type="NCBI Taxonomy" id="668570"/>
    <lineage>
        <taxon>Archaea</taxon>
        <taxon>Methanobacteriati</taxon>
        <taxon>Methanobacteriota</taxon>
        <taxon>Stenosarchaea group</taxon>
        <taxon>Methanomicrobia</taxon>
        <taxon>Methanomicrobiales</taxon>
        <taxon>Methanospirillaceae</taxon>
        <taxon>Methanospirillum</taxon>
    </lineage>
</organism>
<evidence type="ECO:0000313" key="2">
    <source>
        <dbReference type="Proteomes" id="UP000245657"/>
    </source>
</evidence>
<evidence type="ECO:0000313" key="1">
    <source>
        <dbReference type="EMBL" id="PWR73024.1"/>
    </source>
</evidence>
<reference evidence="1 2" key="1">
    <citation type="submission" date="2018-05" db="EMBL/GenBank/DDBJ databases">
        <title>Draft genome of Methanospirillum lacunae Ki8-1.</title>
        <authorList>
            <person name="Dueholm M.S."/>
            <person name="Nielsen P.H."/>
            <person name="Bakmann L.F."/>
            <person name="Otzen D.E."/>
        </authorList>
    </citation>
    <scope>NUCLEOTIDE SEQUENCE [LARGE SCALE GENOMIC DNA]</scope>
    <source>
        <strain evidence="1 2">Ki8-1</strain>
    </source>
</reference>
<keyword evidence="2" id="KW-1185">Reference proteome</keyword>
<protein>
    <submittedName>
        <fullName evidence="1">Uncharacterized protein</fullName>
    </submittedName>
</protein>
<dbReference type="Proteomes" id="UP000245657">
    <property type="component" value="Unassembled WGS sequence"/>
</dbReference>
<dbReference type="AlphaFoldDB" id="A0A2V2MY09"/>